<dbReference type="InterPro" id="IPR023346">
    <property type="entry name" value="Lysozyme-like_dom_sf"/>
</dbReference>
<dbReference type="PANTHER" id="PTHR32282:SF34">
    <property type="entry name" value="PENICILLIN-BINDING PROTEIN 1A"/>
    <property type="match status" value="1"/>
</dbReference>
<evidence type="ECO:0000256" key="2">
    <source>
        <dbReference type="ARBA" id="ARBA00022670"/>
    </source>
</evidence>
<dbReference type="InterPro" id="IPR012338">
    <property type="entry name" value="Beta-lactam/transpept-like"/>
</dbReference>
<dbReference type="Gene3D" id="3.40.710.10">
    <property type="entry name" value="DD-peptidase/beta-lactamase superfamily"/>
    <property type="match status" value="1"/>
</dbReference>
<dbReference type="EMBL" id="QZEY01000005">
    <property type="protein sequence ID" value="RJL32130.1"/>
    <property type="molecule type" value="Genomic_DNA"/>
</dbReference>
<dbReference type="InterPro" id="IPR050396">
    <property type="entry name" value="Glycosyltr_51/Transpeptidase"/>
</dbReference>
<keyword evidence="6" id="KW-0511">Multifunctional enzyme</keyword>
<keyword evidence="2" id="KW-0645">Protease</keyword>
<dbReference type="SUPFAM" id="SSF56601">
    <property type="entry name" value="beta-lactamase/transpeptidase-like"/>
    <property type="match status" value="1"/>
</dbReference>
<dbReference type="SUPFAM" id="SSF53955">
    <property type="entry name" value="Lysozyme-like"/>
    <property type="match status" value="1"/>
</dbReference>
<dbReference type="InterPro" id="IPR036950">
    <property type="entry name" value="PBP_transglycosylase"/>
</dbReference>
<dbReference type="GO" id="GO:0006508">
    <property type="term" value="P:proteolysis"/>
    <property type="evidence" value="ECO:0007669"/>
    <property type="project" value="UniProtKB-KW"/>
</dbReference>
<keyword evidence="13" id="KW-1185">Reference proteome</keyword>
<evidence type="ECO:0000256" key="5">
    <source>
        <dbReference type="ARBA" id="ARBA00022801"/>
    </source>
</evidence>
<evidence type="ECO:0000256" key="9">
    <source>
        <dbReference type="SAM" id="MobiDB-lite"/>
    </source>
</evidence>
<feature type="compositionally biased region" description="Gly residues" evidence="9">
    <location>
        <begin position="663"/>
        <end position="674"/>
    </location>
</feature>
<evidence type="ECO:0000313" key="13">
    <source>
        <dbReference type="Proteomes" id="UP000265768"/>
    </source>
</evidence>
<evidence type="ECO:0000256" key="6">
    <source>
        <dbReference type="ARBA" id="ARBA00023268"/>
    </source>
</evidence>
<keyword evidence="1" id="KW-0121">Carboxypeptidase</keyword>
<evidence type="ECO:0000256" key="8">
    <source>
        <dbReference type="ARBA" id="ARBA00049902"/>
    </source>
</evidence>
<keyword evidence="3" id="KW-0328">Glycosyltransferase</keyword>
<comment type="caution">
    <text evidence="12">The sequence shown here is derived from an EMBL/GenBank/DDBJ whole genome shotgun (WGS) entry which is preliminary data.</text>
</comment>
<dbReference type="GO" id="GO:0009002">
    <property type="term" value="F:serine-type D-Ala-D-Ala carboxypeptidase activity"/>
    <property type="evidence" value="ECO:0007669"/>
    <property type="project" value="UniProtKB-EC"/>
</dbReference>
<accession>A0A3A4B435</accession>
<feature type="compositionally biased region" description="Basic and acidic residues" evidence="9">
    <location>
        <begin position="606"/>
        <end position="615"/>
    </location>
</feature>
<evidence type="ECO:0000256" key="1">
    <source>
        <dbReference type="ARBA" id="ARBA00022645"/>
    </source>
</evidence>
<comment type="catalytic activity">
    <reaction evidence="8">
        <text>[GlcNAc-(1-&gt;4)-Mur2Ac(oyl-L-Ala-gamma-D-Glu-L-Lys-D-Ala-D-Ala)](n)-di-trans,octa-cis-undecaprenyl diphosphate + beta-D-GlcNAc-(1-&gt;4)-Mur2Ac(oyl-L-Ala-gamma-D-Glu-L-Lys-D-Ala-D-Ala)-di-trans,octa-cis-undecaprenyl diphosphate = [GlcNAc-(1-&gt;4)-Mur2Ac(oyl-L-Ala-gamma-D-Glu-L-Lys-D-Ala-D-Ala)](n+1)-di-trans,octa-cis-undecaprenyl diphosphate + di-trans,octa-cis-undecaprenyl diphosphate + H(+)</text>
        <dbReference type="Rhea" id="RHEA:23708"/>
        <dbReference type="Rhea" id="RHEA-COMP:9602"/>
        <dbReference type="Rhea" id="RHEA-COMP:9603"/>
        <dbReference type="ChEBI" id="CHEBI:15378"/>
        <dbReference type="ChEBI" id="CHEBI:58405"/>
        <dbReference type="ChEBI" id="CHEBI:60033"/>
        <dbReference type="ChEBI" id="CHEBI:78435"/>
        <dbReference type="EC" id="2.4.99.28"/>
    </reaction>
</comment>
<dbReference type="GO" id="GO:0009252">
    <property type="term" value="P:peptidoglycan biosynthetic process"/>
    <property type="evidence" value="ECO:0007669"/>
    <property type="project" value="TreeGrafter"/>
</dbReference>
<feature type="compositionally biased region" description="Pro residues" evidence="9">
    <location>
        <begin position="679"/>
        <end position="693"/>
    </location>
</feature>
<evidence type="ECO:0000256" key="7">
    <source>
        <dbReference type="ARBA" id="ARBA00034000"/>
    </source>
</evidence>
<evidence type="ECO:0000259" key="10">
    <source>
        <dbReference type="Pfam" id="PF00905"/>
    </source>
</evidence>
<evidence type="ECO:0000256" key="3">
    <source>
        <dbReference type="ARBA" id="ARBA00022676"/>
    </source>
</evidence>
<keyword evidence="4" id="KW-0808">Transferase</keyword>
<dbReference type="Proteomes" id="UP000265768">
    <property type="component" value="Unassembled WGS sequence"/>
</dbReference>
<feature type="domain" description="Glycosyl transferase family 51" evidence="11">
    <location>
        <begin position="32"/>
        <end position="206"/>
    </location>
</feature>
<protein>
    <submittedName>
        <fullName evidence="12">Penicillin-binding protein</fullName>
    </submittedName>
</protein>
<dbReference type="GO" id="GO:0008658">
    <property type="term" value="F:penicillin binding"/>
    <property type="evidence" value="ECO:0007669"/>
    <property type="project" value="InterPro"/>
</dbReference>
<dbReference type="AlphaFoldDB" id="A0A3A4B435"/>
<evidence type="ECO:0000313" key="12">
    <source>
        <dbReference type="EMBL" id="RJL32130.1"/>
    </source>
</evidence>
<dbReference type="PANTHER" id="PTHR32282">
    <property type="entry name" value="BINDING PROTEIN TRANSPEPTIDASE, PUTATIVE-RELATED"/>
    <property type="match status" value="1"/>
</dbReference>
<comment type="catalytic activity">
    <reaction evidence="7">
        <text>Preferential cleavage: (Ac)2-L-Lys-D-Ala-|-D-Ala. Also transpeptidation of peptidyl-alanyl moieties that are N-acyl substituents of D-alanine.</text>
        <dbReference type="EC" id="3.4.16.4"/>
    </reaction>
</comment>
<dbReference type="InterPro" id="IPR001460">
    <property type="entry name" value="PCN-bd_Tpept"/>
</dbReference>
<evidence type="ECO:0000256" key="4">
    <source>
        <dbReference type="ARBA" id="ARBA00022679"/>
    </source>
</evidence>
<sequence length="715" mass="77440">MYSMTPLPSDSQAQASATARGSVIYYNDGKKVLARLGTKRTPINLTKDVPKHVQDAVLAAENRGFREEPGISVRGMTRALWSAVTGGEVTGASTITQQVARNYYEGLSQERALSRKIKEIFIAIKMDQEKSKDDILELYLNTIYFGRGAYGIEAASQAFFKKSVRKLTVEEAAYIAGRIQNPVAFDNAEAKGNYAPTEGRFHYVIKGLATMDPATYGKYVSTSSGQTESVAKFAKPKKNEVRNYFKGTTGYMVDLVLRELKEKQNLSRDEIDRGGYSITSTFDPDMMNAAKRAVEGKVKQFGKGVQASLAAVDPKNGRVLAFYGGPDYLKKPWNVSFDARKQAASAFKPYVLAAWLDNGWSLNSYLDGNNPVKLEGTNPIWNAGRKSWGSIDVTKATANSVNSVFAKMGEAVGLDKVVKIASEAGLDESRLKDAEGRHRYLITIGSAEVSAAEQATGYAAFANEGKHYDRHVVIEVKQLATKARIYREKRAFKQVFSPEVAADATYAMQQVVKAGTGTNAALADRPVAGKTGTNNESKEAWFVGYTPQLSTAVGMYKEIKDKKGQVKEVPLPGDIGGGAVPAMIWRDFMAEALKGKPVEQFPDPARVGDQHDLAPKPKPTPTVEPTDSPEDTLPTQPPQNDDGQCENWPFCDNEGGPDDDEGGNGNPDGPGDPGDPGNPGDPGPGNPGGPNDPGPGSEKQNNPWFYPDSRSRDGS</sequence>
<dbReference type="GO" id="GO:0030288">
    <property type="term" value="C:outer membrane-bounded periplasmic space"/>
    <property type="evidence" value="ECO:0007669"/>
    <property type="project" value="TreeGrafter"/>
</dbReference>
<name>A0A3A4B435_9ACTN</name>
<dbReference type="GO" id="GO:0008955">
    <property type="term" value="F:peptidoglycan glycosyltransferase activity"/>
    <property type="evidence" value="ECO:0007669"/>
    <property type="project" value="UniProtKB-EC"/>
</dbReference>
<proteinExistence type="predicted"/>
<gene>
    <name evidence="12" type="ORF">D5H75_17100</name>
</gene>
<dbReference type="InterPro" id="IPR001264">
    <property type="entry name" value="Glyco_trans_51"/>
</dbReference>
<evidence type="ECO:0000259" key="11">
    <source>
        <dbReference type="Pfam" id="PF00912"/>
    </source>
</evidence>
<feature type="region of interest" description="Disordered" evidence="9">
    <location>
        <begin position="599"/>
        <end position="715"/>
    </location>
</feature>
<feature type="domain" description="Penicillin-binding protein transpeptidase" evidence="10">
    <location>
        <begin position="309"/>
        <end position="563"/>
    </location>
</feature>
<dbReference type="Pfam" id="PF00905">
    <property type="entry name" value="Transpeptidase"/>
    <property type="match status" value="1"/>
</dbReference>
<organism evidence="12 13">
    <name type="scientific">Bailinhaonella thermotolerans</name>
    <dbReference type="NCBI Taxonomy" id="1070861"/>
    <lineage>
        <taxon>Bacteria</taxon>
        <taxon>Bacillati</taxon>
        <taxon>Actinomycetota</taxon>
        <taxon>Actinomycetes</taxon>
        <taxon>Streptosporangiales</taxon>
        <taxon>Streptosporangiaceae</taxon>
        <taxon>Bailinhaonella</taxon>
    </lineage>
</organism>
<reference evidence="12 13" key="1">
    <citation type="submission" date="2018-09" db="EMBL/GenBank/DDBJ databases">
        <title>YIM 75507 draft genome.</title>
        <authorList>
            <person name="Tang S."/>
            <person name="Feng Y."/>
        </authorList>
    </citation>
    <scope>NUCLEOTIDE SEQUENCE [LARGE SCALE GENOMIC DNA]</scope>
    <source>
        <strain evidence="12 13">YIM 75507</strain>
    </source>
</reference>
<dbReference type="Pfam" id="PF00912">
    <property type="entry name" value="Transgly"/>
    <property type="match status" value="1"/>
</dbReference>
<dbReference type="Gene3D" id="1.10.3810.10">
    <property type="entry name" value="Biosynthetic peptidoglycan transglycosylase-like"/>
    <property type="match status" value="1"/>
</dbReference>
<keyword evidence="5" id="KW-0378">Hydrolase</keyword>